<protein>
    <recommendedName>
        <fullName evidence="4">Condensin complex subunit 1 C-terminal domain-containing protein</fullName>
    </recommendedName>
</protein>
<keyword evidence="3" id="KW-1185">Reference proteome</keyword>
<evidence type="ECO:0000313" key="2">
    <source>
        <dbReference type="EMBL" id="ERN11411.1"/>
    </source>
</evidence>
<evidence type="ECO:0000256" key="1">
    <source>
        <dbReference type="SAM" id="MobiDB-lite"/>
    </source>
</evidence>
<dbReference type="PANTHER" id="PTHR20938">
    <property type="entry name" value="INTEGRATOR COMPLEX SUBUNIT 4"/>
    <property type="match status" value="1"/>
</dbReference>
<dbReference type="HOGENOM" id="CLU_503780_0_0_1"/>
<dbReference type="SUPFAM" id="SSF48371">
    <property type="entry name" value="ARM repeat"/>
    <property type="match status" value="1"/>
</dbReference>
<evidence type="ECO:0008006" key="4">
    <source>
        <dbReference type="Google" id="ProtNLM"/>
    </source>
</evidence>
<dbReference type="InterPro" id="IPR016024">
    <property type="entry name" value="ARM-type_fold"/>
</dbReference>
<dbReference type="Proteomes" id="UP000017836">
    <property type="component" value="Unassembled WGS sequence"/>
</dbReference>
<dbReference type="eggNOG" id="KOG2259">
    <property type="taxonomic scope" value="Eukaryota"/>
</dbReference>
<name>W1PUM7_AMBTC</name>
<feature type="region of interest" description="Disordered" evidence="1">
    <location>
        <begin position="1"/>
        <end position="47"/>
    </location>
</feature>
<dbReference type="OMA" id="PSIRCET"/>
<evidence type="ECO:0000313" key="3">
    <source>
        <dbReference type="Proteomes" id="UP000017836"/>
    </source>
</evidence>
<dbReference type="Gene3D" id="1.25.10.10">
    <property type="entry name" value="Leucine-rich Repeat Variant"/>
    <property type="match status" value="2"/>
</dbReference>
<dbReference type="AlphaFoldDB" id="W1PUM7"/>
<accession>W1PUM7</accession>
<dbReference type="Gramene" id="ERN11411">
    <property type="protein sequence ID" value="ERN11411"/>
    <property type="gene ID" value="AMTR_s00022p00025400"/>
</dbReference>
<dbReference type="InterPro" id="IPR011989">
    <property type="entry name" value="ARM-like"/>
</dbReference>
<dbReference type="EMBL" id="KI392687">
    <property type="protein sequence ID" value="ERN11411.1"/>
    <property type="molecule type" value="Genomic_DNA"/>
</dbReference>
<reference evidence="3" key="1">
    <citation type="journal article" date="2013" name="Science">
        <title>The Amborella genome and the evolution of flowering plants.</title>
        <authorList>
            <consortium name="Amborella Genome Project"/>
        </authorList>
    </citation>
    <scope>NUCLEOTIDE SEQUENCE [LARGE SCALE GENOMIC DNA]</scope>
</reference>
<gene>
    <name evidence="2" type="ORF">AMTR_s00022p00025400</name>
</gene>
<proteinExistence type="predicted"/>
<sequence length="541" mass="60283">MEKALTAMITPAAAASSSKKRTATVAGHDNDDAQSNSQKKGGEERSLSLNKDSILTHFLSHHPATEALNDKQLWMMGALIRHISYCHNDPLHLQAILNLFSEYYSAQPLGGGEDAPPLIVSTAKTIIHLLSHKKRSNNGSSNYDDMRSRLKAQALSVLLLLTQGQSLPFEVLAQVEDAILALLSSSLATSVRVRALNLLAAMAVKRRMMKGSSDDDGCEFRILLAFCDDLYPSVRKAAFEGLMAVVGEESWELLSLRNNGHLALALLKDEDEIIRLYVVRMISSWKGMLGGNDEAYVGQLDEAFLQLCLLSRDISKEVRCEALLALGRMKLVSEDILLQSLTKKILEVKSGIVHQSWRRGLVSSAAGAFIHGLEDEFFEVRRAACVSLVRLSSLSRRFAHDALNLLMDMLNDDSMVVRLHTLQALSQMAVLDCLTVQEKHMHMFLGMLVDNNPSIRCETRKLLRKMKLPDLKVFKTSVQGLLMNLERYPEDEPDILSVIYYVGKSHKKLSIYFAKEFAQESWAMESLQLLDMVISCGNAYT</sequence>
<dbReference type="PANTHER" id="PTHR20938:SF0">
    <property type="entry name" value="INTEGRATOR COMPLEX SUBUNIT 4"/>
    <property type="match status" value="1"/>
</dbReference>
<dbReference type="STRING" id="13333.W1PUM7"/>
<organism evidence="2 3">
    <name type="scientific">Amborella trichopoda</name>
    <dbReference type="NCBI Taxonomy" id="13333"/>
    <lineage>
        <taxon>Eukaryota</taxon>
        <taxon>Viridiplantae</taxon>
        <taxon>Streptophyta</taxon>
        <taxon>Embryophyta</taxon>
        <taxon>Tracheophyta</taxon>
        <taxon>Spermatophyta</taxon>
        <taxon>Magnoliopsida</taxon>
        <taxon>Amborellales</taxon>
        <taxon>Amborellaceae</taxon>
        <taxon>Amborella</taxon>
    </lineage>
</organism>